<organism evidence="2 3">
    <name type="scientific">Allacma fusca</name>
    <dbReference type="NCBI Taxonomy" id="39272"/>
    <lineage>
        <taxon>Eukaryota</taxon>
        <taxon>Metazoa</taxon>
        <taxon>Ecdysozoa</taxon>
        <taxon>Arthropoda</taxon>
        <taxon>Hexapoda</taxon>
        <taxon>Collembola</taxon>
        <taxon>Symphypleona</taxon>
        <taxon>Sminthuridae</taxon>
        <taxon>Allacma</taxon>
    </lineage>
</organism>
<evidence type="ECO:0000313" key="2">
    <source>
        <dbReference type="EMBL" id="CAG7723323.1"/>
    </source>
</evidence>
<evidence type="ECO:0000256" key="1">
    <source>
        <dbReference type="SAM" id="Phobius"/>
    </source>
</evidence>
<feature type="transmembrane region" description="Helical" evidence="1">
    <location>
        <begin position="333"/>
        <end position="352"/>
    </location>
</feature>
<reference evidence="2" key="1">
    <citation type="submission" date="2021-06" db="EMBL/GenBank/DDBJ databases">
        <authorList>
            <person name="Hodson N. C."/>
            <person name="Mongue J. A."/>
            <person name="Jaron S. K."/>
        </authorList>
    </citation>
    <scope>NUCLEOTIDE SEQUENCE</scope>
</reference>
<keyword evidence="1" id="KW-0472">Membrane</keyword>
<feature type="transmembrane region" description="Helical" evidence="1">
    <location>
        <begin position="62"/>
        <end position="82"/>
    </location>
</feature>
<feature type="transmembrane region" description="Helical" evidence="1">
    <location>
        <begin position="301"/>
        <end position="321"/>
    </location>
</feature>
<keyword evidence="3" id="KW-1185">Reference proteome</keyword>
<dbReference type="AlphaFoldDB" id="A0A8J2JT77"/>
<dbReference type="EMBL" id="CAJVCH010097885">
    <property type="protein sequence ID" value="CAG7723323.1"/>
    <property type="molecule type" value="Genomic_DNA"/>
</dbReference>
<protein>
    <submittedName>
        <fullName evidence="2">Uncharacterized protein</fullName>
    </submittedName>
</protein>
<sequence length="491" mass="55283">MIKARIDAVRTPIDLQKIRWLPNKTGSKNIVMRNEDVLKTLELLKAWCILVTKFNSIFKFPILFGSVQLGVLMLYSIFVSTIPLPETSDLLTQWQFSLLVGVAMDIFIFLMVCIAGSRLRNNVYRLSSSLEKISVELLKKDTRQELLYTITRLYAKPVEIRPADLLTINCGLITSPRTNYVPSLVIILSSSALQPKVIAFITGGISLSTATVLSYKKLHQQFKHHNITSAVIPGPSERFGHILQLLVVTFGINSLRIFHIIKRKSILAFWNNMSIGLLSLICMHEDTFGMKGNGSHRMKTMLQILFVVEMVGVVVKGYIVLHQMSNDSIFTSCISLYAVWTLAEMLFLRTYYLGFYTILDSLAFGFQIIKARIETGRIPAELQKINSFFNKNGNKNIIVMRNENALQILEMLDAWMDIVSNFNSVFTFPLLCCVVQISILIVCSVFSYAMHLFGHSGQGLQTSTFVGMGMDLCTFLLVPIAGSWLTNAVCL</sequence>
<dbReference type="Proteomes" id="UP000708208">
    <property type="component" value="Unassembled WGS sequence"/>
</dbReference>
<keyword evidence="1" id="KW-0812">Transmembrane</keyword>
<gene>
    <name evidence="2" type="ORF">AFUS01_LOCUS12418</name>
</gene>
<name>A0A8J2JT77_9HEXA</name>
<feature type="transmembrane region" description="Helical" evidence="1">
    <location>
        <begin position="465"/>
        <end position="485"/>
    </location>
</feature>
<proteinExistence type="predicted"/>
<comment type="caution">
    <text evidence="2">The sequence shown here is derived from an EMBL/GenBank/DDBJ whole genome shotgun (WGS) entry which is preliminary data.</text>
</comment>
<feature type="transmembrane region" description="Helical" evidence="1">
    <location>
        <begin position="426"/>
        <end position="453"/>
    </location>
</feature>
<accession>A0A8J2JT77</accession>
<keyword evidence="1" id="KW-1133">Transmembrane helix</keyword>
<feature type="transmembrane region" description="Helical" evidence="1">
    <location>
        <begin position="265"/>
        <end position="281"/>
    </location>
</feature>
<feature type="transmembrane region" description="Helical" evidence="1">
    <location>
        <begin position="94"/>
        <end position="115"/>
    </location>
</feature>
<evidence type="ECO:0000313" key="3">
    <source>
        <dbReference type="Proteomes" id="UP000708208"/>
    </source>
</evidence>